<dbReference type="Gene3D" id="2.60.40.10">
    <property type="entry name" value="Immunoglobulins"/>
    <property type="match status" value="1"/>
</dbReference>
<comment type="caution">
    <text evidence="1">The sequence shown here is derived from an EMBL/GenBank/DDBJ whole genome shotgun (WGS) entry which is preliminary data.</text>
</comment>
<dbReference type="GO" id="GO:0005737">
    <property type="term" value="C:cytoplasm"/>
    <property type="evidence" value="ECO:0007669"/>
    <property type="project" value="TreeGrafter"/>
</dbReference>
<accession>A0AAD3MIF7</accession>
<sequence>MSLDSKMAAFVPGKVGRAQGLDLEPVRVDLLAAVKPAVLLVQMEEDDGVLEFHASVGDLLRAESEKEPVVREFDVTRTLQLKNTSEMPLHFRLVTQPPFIVLRPQPRAQTSTSSNPPTGDSQSLVLQQQNSMQVKVAFHCSLPLLDHVDQTDEEVPPGVTLIHSASGQRKLRFQQNLLIHYSNNSLQMVPLCAYLDLSTLRLSTHSVNFGFCYVGQMETVEVNLYSHGAHTYWKSVIESDEGEPHVFRVTPDFGLLKSKELHVTSCSQCLQISFTPSEDREFRATLVIWSPLVKTPLTLHLQGAGSFDEMYRCPQGGGSPSSLTPLPWKRTTGERHHFLELTLLLTSEAQLQGETQLPSLSLSLSLCTTTRTWTHTDNKGEVFVCREKLSSVLEFNRATS</sequence>
<dbReference type="GO" id="GO:0008285">
    <property type="term" value="P:negative regulation of cell population proliferation"/>
    <property type="evidence" value="ECO:0007669"/>
    <property type="project" value="InterPro"/>
</dbReference>
<gene>
    <name evidence="1" type="ORF">AKAME5_000729400</name>
</gene>
<dbReference type="EMBL" id="BRZM01000020">
    <property type="protein sequence ID" value="GLD54713.1"/>
    <property type="molecule type" value="Genomic_DNA"/>
</dbReference>
<organism evidence="1 2">
    <name type="scientific">Lates japonicus</name>
    <name type="common">Japanese lates</name>
    <dbReference type="NCBI Taxonomy" id="270547"/>
    <lineage>
        <taxon>Eukaryota</taxon>
        <taxon>Metazoa</taxon>
        <taxon>Chordata</taxon>
        <taxon>Craniata</taxon>
        <taxon>Vertebrata</taxon>
        <taxon>Euteleostomi</taxon>
        <taxon>Actinopterygii</taxon>
        <taxon>Neopterygii</taxon>
        <taxon>Teleostei</taxon>
        <taxon>Neoteleostei</taxon>
        <taxon>Acanthomorphata</taxon>
        <taxon>Carangaria</taxon>
        <taxon>Carangaria incertae sedis</taxon>
        <taxon>Centropomidae</taxon>
        <taxon>Lates</taxon>
    </lineage>
</organism>
<protein>
    <submittedName>
        <fullName evidence="1">Deleted in lung and esophageal cancer protein 1</fullName>
    </submittedName>
</protein>
<dbReference type="GO" id="GO:0005929">
    <property type="term" value="C:cilium"/>
    <property type="evidence" value="ECO:0007669"/>
    <property type="project" value="TreeGrafter"/>
</dbReference>
<dbReference type="Proteomes" id="UP001279410">
    <property type="component" value="Unassembled WGS sequence"/>
</dbReference>
<name>A0AAD3MIF7_LATJO</name>
<evidence type="ECO:0000313" key="1">
    <source>
        <dbReference type="EMBL" id="GLD54713.1"/>
    </source>
</evidence>
<proteinExistence type="predicted"/>
<dbReference type="InterPro" id="IPR013783">
    <property type="entry name" value="Ig-like_fold"/>
</dbReference>
<reference evidence="1" key="1">
    <citation type="submission" date="2022-08" db="EMBL/GenBank/DDBJ databases">
        <title>Genome sequencing of akame (Lates japonicus).</title>
        <authorList>
            <person name="Hashiguchi Y."/>
            <person name="Takahashi H."/>
        </authorList>
    </citation>
    <scope>NUCLEOTIDE SEQUENCE</scope>
    <source>
        <strain evidence="1">Kochi</strain>
    </source>
</reference>
<dbReference type="PANTHER" id="PTHR46348:SF1">
    <property type="entry name" value="DELETED IN LUNG AND ESOPHAGEAL CANCER PROTEIN 1"/>
    <property type="match status" value="1"/>
</dbReference>
<dbReference type="PANTHER" id="PTHR46348">
    <property type="entry name" value="DELETED IN LUNG AND ESOPHAGEAL CANCER PROTEIN 1"/>
    <property type="match status" value="1"/>
</dbReference>
<dbReference type="GO" id="GO:0015631">
    <property type="term" value="F:tubulin binding"/>
    <property type="evidence" value="ECO:0007669"/>
    <property type="project" value="TreeGrafter"/>
</dbReference>
<dbReference type="AlphaFoldDB" id="A0AAD3MIF7"/>
<dbReference type="InterPro" id="IPR033304">
    <property type="entry name" value="DLEC1"/>
</dbReference>
<keyword evidence="2" id="KW-1185">Reference proteome</keyword>
<evidence type="ECO:0000313" key="2">
    <source>
        <dbReference type="Proteomes" id="UP001279410"/>
    </source>
</evidence>